<reference evidence="2 3" key="1">
    <citation type="submission" date="2019-12" db="EMBL/GenBank/DDBJ databases">
        <title>Draft genome sequences Bradyrhizobium cajani AMBPC1010, Bradyrhizobium pachyrhizi AMBPC1040 and Bradyrhizobium yuanmingense ALSPC3051, three plant growth promoting strains isolated from nodules of Cajanus cajan L. in Dominican Republic.</title>
        <authorList>
            <person name="Flores-Felix J.D."/>
            <person name="Araujo J."/>
            <person name="Diaz-Alcantara C."/>
            <person name="Gonzalez-Andres F."/>
            <person name="Velazquez E."/>
        </authorList>
    </citation>
    <scope>NUCLEOTIDE SEQUENCE [LARGE SCALE GENOMIC DNA]</scope>
    <source>
        <strain evidence="2 3">1040</strain>
    </source>
</reference>
<dbReference type="EMBL" id="WQNF01000030">
    <property type="protein sequence ID" value="MVT69464.1"/>
    <property type="molecule type" value="Genomic_DNA"/>
</dbReference>
<evidence type="ECO:0000256" key="1">
    <source>
        <dbReference type="SAM" id="MobiDB-lite"/>
    </source>
</evidence>
<protein>
    <submittedName>
        <fullName evidence="2">Uncharacterized protein</fullName>
    </submittedName>
</protein>
<name>A0A844T039_9BRAD</name>
<evidence type="ECO:0000313" key="2">
    <source>
        <dbReference type="EMBL" id="MVT69464.1"/>
    </source>
</evidence>
<evidence type="ECO:0000313" key="3">
    <source>
        <dbReference type="Proteomes" id="UP000436468"/>
    </source>
</evidence>
<organism evidence="2 3">
    <name type="scientific">Bradyrhizobium pachyrhizi</name>
    <dbReference type="NCBI Taxonomy" id="280333"/>
    <lineage>
        <taxon>Bacteria</taxon>
        <taxon>Pseudomonadati</taxon>
        <taxon>Pseudomonadota</taxon>
        <taxon>Alphaproteobacteria</taxon>
        <taxon>Hyphomicrobiales</taxon>
        <taxon>Nitrobacteraceae</taxon>
        <taxon>Bradyrhizobium</taxon>
    </lineage>
</organism>
<feature type="region of interest" description="Disordered" evidence="1">
    <location>
        <begin position="78"/>
        <end position="125"/>
    </location>
</feature>
<feature type="compositionally biased region" description="Low complexity" evidence="1">
    <location>
        <begin position="103"/>
        <end position="112"/>
    </location>
</feature>
<dbReference type="Proteomes" id="UP000436468">
    <property type="component" value="Unassembled WGS sequence"/>
</dbReference>
<gene>
    <name evidence="2" type="ORF">GPL21_30685</name>
</gene>
<proteinExistence type="predicted"/>
<accession>A0A844T039</accession>
<dbReference type="RefSeq" id="WP_210253980.1">
    <property type="nucleotide sequence ID" value="NZ_WQNF01000030.1"/>
</dbReference>
<keyword evidence="3" id="KW-1185">Reference proteome</keyword>
<comment type="caution">
    <text evidence="2">The sequence shown here is derived from an EMBL/GenBank/DDBJ whole genome shotgun (WGS) entry which is preliminary data.</text>
</comment>
<sequence>MWSVKISKRAEAMPEAGTLNSIERQRGAATKLIVISSSRHVDLKREIGIISGSFDPGFSTRAWALFDLAAAPHISIGRPRTTGALNAGDGRAPAPSSTRTIKSPSQAALSSSRSRKPRSPAGAGGSCQISYPVTPAFVPFGGLGSARVAIALSL</sequence>
<dbReference type="AlphaFoldDB" id="A0A844T039"/>